<organism evidence="1 2">
    <name type="scientific">Plectus sambesii</name>
    <dbReference type="NCBI Taxonomy" id="2011161"/>
    <lineage>
        <taxon>Eukaryota</taxon>
        <taxon>Metazoa</taxon>
        <taxon>Ecdysozoa</taxon>
        <taxon>Nematoda</taxon>
        <taxon>Chromadorea</taxon>
        <taxon>Plectida</taxon>
        <taxon>Plectina</taxon>
        <taxon>Plectoidea</taxon>
        <taxon>Plectidae</taxon>
        <taxon>Plectus</taxon>
    </lineage>
</organism>
<accession>A0A914VY39</accession>
<dbReference type="WBParaSite" id="PSAMB.scaffold2748size21487.g19111.t1">
    <property type="protein sequence ID" value="PSAMB.scaffold2748size21487.g19111.t1"/>
    <property type="gene ID" value="PSAMB.scaffold2748size21487.g19111"/>
</dbReference>
<sequence length="178" mass="19774">MPVSCSSLIYRPTCLLRRISERPPPVRHTAPDVRTARRLRPARYAALDTRPLARRQTPLIYAPTRLLDFVNVFGKYVKSRWMLVTPIQPVVQPHIFGPGPRAPRARCSTAHAVLDTLSRILRPTPCHAFGRQFANFAPDARWSTALISPDVIDWLAAPCLLTSNAFAARCAGLAALDA</sequence>
<evidence type="ECO:0000313" key="2">
    <source>
        <dbReference type="WBParaSite" id="PSAMB.scaffold2748size21487.g19111.t1"/>
    </source>
</evidence>
<protein>
    <submittedName>
        <fullName evidence="2">Uncharacterized protein</fullName>
    </submittedName>
</protein>
<dbReference type="AlphaFoldDB" id="A0A914VY39"/>
<evidence type="ECO:0000313" key="1">
    <source>
        <dbReference type="Proteomes" id="UP000887566"/>
    </source>
</evidence>
<proteinExistence type="predicted"/>
<dbReference type="Proteomes" id="UP000887566">
    <property type="component" value="Unplaced"/>
</dbReference>
<name>A0A914VY39_9BILA</name>
<keyword evidence="1" id="KW-1185">Reference proteome</keyword>
<reference evidence="2" key="1">
    <citation type="submission" date="2022-11" db="UniProtKB">
        <authorList>
            <consortium name="WormBaseParasite"/>
        </authorList>
    </citation>
    <scope>IDENTIFICATION</scope>
</reference>